<keyword evidence="1" id="KW-1133">Transmembrane helix</keyword>
<proteinExistence type="predicted"/>
<dbReference type="Proteomes" id="UP000799777">
    <property type="component" value="Unassembled WGS sequence"/>
</dbReference>
<organism evidence="2 3">
    <name type="scientific">Setomelanomma holmii</name>
    <dbReference type="NCBI Taxonomy" id="210430"/>
    <lineage>
        <taxon>Eukaryota</taxon>
        <taxon>Fungi</taxon>
        <taxon>Dikarya</taxon>
        <taxon>Ascomycota</taxon>
        <taxon>Pezizomycotina</taxon>
        <taxon>Dothideomycetes</taxon>
        <taxon>Pleosporomycetidae</taxon>
        <taxon>Pleosporales</taxon>
        <taxon>Pleosporineae</taxon>
        <taxon>Phaeosphaeriaceae</taxon>
        <taxon>Setomelanomma</taxon>
    </lineage>
</organism>
<dbReference type="OrthoDB" id="10618648at2759"/>
<evidence type="ECO:0000313" key="3">
    <source>
        <dbReference type="Proteomes" id="UP000799777"/>
    </source>
</evidence>
<dbReference type="AlphaFoldDB" id="A0A9P4GXM7"/>
<accession>A0A9P4GXM7</accession>
<protein>
    <submittedName>
        <fullName evidence="2">Uncharacterized protein</fullName>
    </submittedName>
</protein>
<evidence type="ECO:0000256" key="1">
    <source>
        <dbReference type="SAM" id="Phobius"/>
    </source>
</evidence>
<feature type="transmembrane region" description="Helical" evidence="1">
    <location>
        <begin position="128"/>
        <end position="146"/>
    </location>
</feature>
<comment type="caution">
    <text evidence="2">The sequence shown here is derived from an EMBL/GenBank/DDBJ whole genome shotgun (WGS) entry which is preliminary data.</text>
</comment>
<keyword evidence="1" id="KW-0472">Membrane</keyword>
<keyword evidence="3" id="KW-1185">Reference proteome</keyword>
<evidence type="ECO:0000313" key="2">
    <source>
        <dbReference type="EMBL" id="KAF2023390.1"/>
    </source>
</evidence>
<gene>
    <name evidence="2" type="ORF">EK21DRAFT_94952</name>
</gene>
<dbReference type="EMBL" id="ML978353">
    <property type="protein sequence ID" value="KAF2023390.1"/>
    <property type="molecule type" value="Genomic_DNA"/>
</dbReference>
<keyword evidence="1" id="KW-0812">Transmembrane</keyword>
<name>A0A9P4GXM7_9PLEO</name>
<sequence>MSYYTQMSSRVIFIKRRGRSYRTKYTISTIGLTASGRKELSRWPMPSRRAITHVVDAAVGSVVETNASQADDVCAMSCSTKGSSQVLNIRRQVVDAKCDATLGRSVGSITSPYMQICRASQAVMQSKFFLLVATSLVALISATATGHDGASLSLTNADVVNPAIDVREVQGDVVTASAPPDQCELNCHLAWRKCVRDCGGGSFCEHKCSYTLFSNPKQLCRVRRCVAAPDKCPARKDSRDIIDNPSSDVAAEPQPLPINSCFVCSAAVNSCAEKCGRSEDCKRSCKCSQKGPSTFCKECHLVKCEPQGRDTTDRLDSEAPTESNVEFVGVPNPCVVCLTAIKPCNNKCTTPGGCGC</sequence>
<reference evidence="2" key="1">
    <citation type="journal article" date="2020" name="Stud. Mycol.">
        <title>101 Dothideomycetes genomes: a test case for predicting lifestyles and emergence of pathogens.</title>
        <authorList>
            <person name="Haridas S."/>
            <person name="Albert R."/>
            <person name="Binder M."/>
            <person name="Bloem J."/>
            <person name="Labutti K."/>
            <person name="Salamov A."/>
            <person name="Andreopoulos B."/>
            <person name="Baker S."/>
            <person name="Barry K."/>
            <person name="Bills G."/>
            <person name="Bluhm B."/>
            <person name="Cannon C."/>
            <person name="Castanera R."/>
            <person name="Culley D."/>
            <person name="Daum C."/>
            <person name="Ezra D."/>
            <person name="Gonzalez J."/>
            <person name="Henrissat B."/>
            <person name="Kuo A."/>
            <person name="Liang C."/>
            <person name="Lipzen A."/>
            <person name="Lutzoni F."/>
            <person name="Magnuson J."/>
            <person name="Mondo S."/>
            <person name="Nolan M."/>
            <person name="Ohm R."/>
            <person name="Pangilinan J."/>
            <person name="Park H.-J."/>
            <person name="Ramirez L."/>
            <person name="Alfaro M."/>
            <person name="Sun H."/>
            <person name="Tritt A."/>
            <person name="Yoshinaga Y."/>
            <person name="Zwiers L.-H."/>
            <person name="Turgeon B."/>
            <person name="Goodwin S."/>
            <person name="Spatafora J."/>
            <person name="Crous P."/>
            <person name="Grigoriev I."/>
        </authorList>
    </citation>
    <scope>NUCLEOTIDE SEQUENCE</scope>
    <source>
        <strain evidence="2">CBS 110217</strain>
    </source>
</reference>